<proteinExistence type="predicted"/>
<evidence type="ECO:0000256" key="2">
    <source>
        <dbReference type="SAM" id="Phobius"/>
    </source>
</evidence>
<organism evidence="3 4">
    <name type="scientific">Ditylenchus destructor</name>
    <dbReference type="NCBI Taxonomy" id="166010"/>
    <lineage>
        <taxon>Eukaryota</taxon>
        <taxon>Metazoa</taxon>
        <taxon>Ecdysozoa</taxon>
        <taxon>Nematoda</taxon>
        <taxon>Chromadorea</taxon>
        <taxon>Rhabditida</taxon>
        <taxon>Tylenchina</taxon>
        <taxon>Tylenchomorpha</taxon>
        <taxon>Sphaerularioidea</taxon>
        <taxon>Anguinidae</taxon>
        <taxon>Anguininae</taxon>
        <taxon>Ditylenchus</taxon>
    </lineage>
</organism>
<dbReference type="Proteomes" id="UP001201812">
    <property type="component" value="Unassembled WGS sequence"/>
</dbReference>
<evidence type="ECO:0000313" key="4">
    <source>
        <dbReference type="Proteomes" id="UP001201812"/>
    </source>
</evidence>
<keyword evidence="2" id="KW-0812">Transmembrane</keyword>
<keyword evidence="4" id="KW-1185">Reference proteome</keyword>
<sequence length="160" mass="18618">MQAYNFHTAEYFCFLIFLCASSTSLAFISPFYFRTKPYMSMTALEQRSPDVTERELPKMESEETNGDIPAAKEQPLRVMDIITIPDSLSKYFGHMPTAASEISQTNDFQNRLTRSRQQCLERQAKKTATARPTRRRYDHNCFFTPINCRPWIGPSKRIQL</sequence>
<reference evidence="3" key="1">
    <citation type="submission" date="2022-01" db="EMBL/GenBank/DDBJ databases">
        <title>Genome Sequence Resource for Two Populations of Ditylenchus destructor, the Migratory Endoparasitic Phytonematode.</title>
        <authorList>
            <person name="Zhang H."/>
            <person name="Lin R."/>
            <person name="Xie B."/>
        </authorList>
    </citation>
    <scope>NUCLEOTIDE SEQUENCE</scope>
    <source>
        <strain evidence="3">BazhouSP</strain>
    </source>
</reference>
<name>A0AAD4MES5_9BILA</name>
<comment type="caution">
    <text evidence="3">The sequence shown here is derived from an EMBL/GenBank/DDBJ whole genome shotgun (WGS) entry which is preliminary data.</text>
</comment>
<feature type="transmembrane region" description="Helical" evidence="2">
    <location>
        <begin position="12"/>
        <end position="33"/>
    </location>
</feature>
<feature type="compositionally biased region" description="Basic and acidic residues" evidence="1">
    <location>
        <begin position="47"/>
        <end position="61"/>
    </location>
</feature>
<protein>
    <submittedName>
        <fullName evidence="3">Uncharacterized protein</fullName>
    </submittedName>
</protein>
<feature type="region of interest" description="Disordered" evidence="1">
    <location>
        <begin position="45"/>
        <end position="66"/>
    </location>
</feature>
<evidence type="ECO:0000256" key="1">
    <source>
        <dbReference type="SAM" id="MobiDB-lite"/>
    </source>
</evidence>
<gene>
    <name evidence="3" type="ORF">DdX_21592</name>
</gene>
<keyword evidence="2" id="KW-1133">Transmembrane helix</keyword>
<dbReference type="EMBL" id="JAKKPZ010000855">
    <property type="protein sequence ID" value="KAI1691874.1"/>
    <property type="molecule type" value="Genomic_DNA"/>
</dbReference>
<evidence type="ECO:0000313" key="3">
    <source>
        <dbReference type="EMBL" id="KAI1691874.1"/>
    </source>
</evidence>
<keyword evidence="2" id="KW-0472">Membrane</keyword>
<dbReference type="AlphaFoldDB" id="A0AAD4MES5"/>
<accession>A0AAD4MES5</accession>